<gene>
    <name evidence="7" type="ORF">CSIM01_00233</name>
</gene>
<evidence type="ECO:0000256" key="4">
    <source>
        <dbReference type="ARBA" id="ARBA00023163"/>
    </source>
</evidence>
<feature type="compositionally biased region" description="Low complexity" evidence="6">
    <location>
        <begin position="200"/>
        <end position="210"/>
    </location>
</feature>
<evidence type="ECO:0000256" key="2">
    <source>
        <dbReference type="ARBA" id="ARBA00005942"/>
    </source>
</evidence>
<dbReference type="OrthoDB" id="203279at2759"/>
<keyword evidence="3" id="KW-0805">Transcription regulation</keyword>
<dbReference type="InterPro" id="IPR009332">
    <property type="entry name" value="Med22"/>
</dbReference>
<reference evidence="7 8" key="1">
    <citation type="submission" date="2014-02" db="EMBL/GenBank/DDBJ databases">
        <title>The genome sequence of Colletotrichum simmondsii CBS122122.</title>
        <authorList>
            <person name="Baroncelli R."/>
            <person name="Thon M.R."/>
        </authorList>
    </citation>
    <scope>NUCLEOTIDE SEQUENCE [LARGE SCALE GENOMIC DNA]</scope>
    <source>
        <strain evidence="7 8">CBS122122</strain>
    </source>
</reference>
<comment type="caution">
    <text evidence="7">The sequence shown here is derived from an EMBL/GenBank/DDBJ whole genome shotgun (WGS) entry which is preliminary data.</text>
</comment>
<keyword evidence="4" id="KW-0804">Transcription</keyword>
<evidence type="ECO:0000256" key="3">
    <source>
        <dbReference type="ARBA" id="ARBA00023015"/>
    </source>
</evidence>
<evidence type="ECO:0000256" key="5">
    <source>
        <dbReference type="ARBA" id="ARBA00023242"/>
    </source>
</evidence>
<dbReference type="Pfam" id="PF06179">
    <property type="entry name" value="Med22"/>
    <property type="match status" value="2"/>
</dbReference>
<keyword evidence="5" id="KW-0539">Nucleus</keyword>
<comment type="subcellular location">
    <subcellularLocation>
        <location evidence="1">Nucleus</location>
    </subcellularLocation>
</comment>
<protein>
    <submittedName>
        <fullName evidence="7">Uncharacterized protein</fullName>
    </submittedName>
</protein>
<evidence type="ECO:0000313" key="8">
    <source>
        <dbReference type="Proteomes" id="UP000070328"/>
    </source>
</evidence>
<dbReference type="GO" id="GO:0016592">
    <property type="term" value="C:mediator complex"/>
    <property type="evidence" value="ECO:0007669"/>
    <property type="project" value="InterPro"/>
</dbReference>
<comment type="similarity">
    <text evidence="2">Belongs to the Mediator complex subunit 22 family.</text>
</comment>
<evidence type="ECO:0000256" key="1">
    <source>
        <dbReference type="ARBA" id="ARBA00004123"/>
    </source>
</evidence>
<dbReference type="GO" id="GO:0003712">
    <property type="term" value="F:transcription coregulator activity"/>
    <property type="evidence" value="ECO:0007669"/>
    <property type="project" value="InterPro"/>
</dbReference>
<feature type="region of interest" description="Disordered" evidence="6">
    <location>
        <begin position="200"/>
        <end position="227"/>
    </location>
</feature>
<accession>A0A135SEI4</accession>
<proteinExistence type="inferred from homology"/>
<evidence type="ECO:0000313" key="7">
    <source>
        <dbReference type="EMBL" id="KXH34322.1"/>
    </source>
</evidence>
<dbReference type="AlphaFoldDB" id="A0A135SEI4"/>
<organism evidence="7 8">
    <name type="scientific">Colletotrichum simmondsii</name>
    <dbReference type="NCBI Taxonomy" id="703756"/>
    <lineage>
        <taxon>Eukaryota</taxon>
        <taxon>Fungi</taxon>
        <taxon>Dikarya</taxon>
        <taxon>Ascomycota</taxon>
        <taxon>Pezizomycotina</taxon>
        <taxon>Sordariomycetes</taxon>
        <taxon>Hypocreomycetidae</taxon>
        <taxon>Glomerellales</taxon>
        <taxon>Glomerellaceae</taxon>
        <taxon>Colletotrichum</taxon>
        <taxon>Colletotrichum acutatum species complex</taxon>
    </lineage>
</organism>
<evidence type="ECO:0000256" key="6">
    <source>
        <dbReference type="SAM" id="MobiDB-lite"/>
    </source>
</evidence>
<dbReference type="Proteomes" id="UP000070328">
    <property type="component" value="Unassembled WGS sequence"/>
</dbReference>
<keyword evidence="8" id="KW-1185">Reference proteome</keyword>
<dbReference type="GO" id="GO:0006357">
    <property type="term" value="P:regulation of transcription by RNA polymerase II"/>
    <property type="evidence" value="ECO:0007669"/>
    <property type="project" value="InterPro"/>
</dbReference>
<sequence>MVTVHRGTPTTPPHQELQDSAGALTSHLTSNAAILPKFLLHVSTPRKPAIMDTSRDSSNLLDTHNRLIADVLSRFRMLTMLATIQAEGERKNVEPQTVAVTGMSMQMEFEGLPEIARFSIGPPAPDLVNLLALSRRLKELWLFGKLGQGEGDARIQADKLQADVVRCAELLNAIQETRFAGLAAAAEGKWVPMGRADGASGEGAAAAAAAAPPPAAPTAPNGAGGAA</sequence>
<name>A0A135SEI4_9PEZI</name>
<dbReference type="EMBL" id="JFBX01000586">
    <property type="protein sequence ID" value="KXH34322.1"/>
    <property type="molecule type" value="Genomic_DNA"/>
</dbReference>